<dbReference type="PANTHER" id="PTHR36114:SF1">
    <property type="entry name" value="16.7 KDA PROTEIN IN WHIE LOCUS"/>
    <property type="match status" value="1"/>
</dbReference>
<reference evidence="2" key="1">
    <citation type="submission" date="2016-01" db="EMBL/GenBank/DDBJ databases">
        <authorList>
            <person name="Peeters C."/>
        </authorList>
    </citation>
    <scope>NUCLEOTIDE SEQUENCE [LARGE SCALE GENOMIC DNA]</scope>
    <source>
        <strain evidence="2">LMG 29326</strain>
    </source>
</reference>
<sequence>MTETIDYAAIADAARDGYMNRVISSVNDHVVHISVMDAPYRWHFHPDSDETFVAVEGTLVIEFADGAVELRAGQLLTVPAGKPHCTRPGGARSVNLTVEKKDAATVFCDAPH</sequence>
<keyword evidence="3" id="KW-1185">Reference proteome</keyword>
<name>A0A157ZD37_9BURK</name>
<dbReference type="PANTHER" id="PTHR36114">
    <property type="entry name" value="16.7 KDA PROTEIN IN WHIE LOCUS"/>
    <property type="match status" value="1"/>
</dbReference>
<proteinExistence type="predicted"/>
<comment type="caution">
    <text evidence="2">The sequence shown here is derived from an EMBL/GenBank/DDBJ whole genome shotgun (WGS) entry which is preliminary data.</text>
</comment>
<dbReference type="Gene3D" id="2.60.120.10">
    <property type="entry name" value="Jelly Rolls"/>
    <property type="match status" value="1"/>
</dbReference>
<dbReference type="InterPro" id="IPR013096">
    <property type="entry name" value="Cupin_2"/>
</dbReference>
<dbReference type="OrthoDB" id="9794183at2"/>
<dbReference type="EMBL" id="FCOB02000002">
    <property type="protein sequence ID" value="SAK43446.1"/>
    <property type="molecule type" value="Genomic_DNA"/>
</dbReference>
<dbReference type="InterPro" id="IPR052044">
    <property type="entry name" value="PKS_Associated_Protein"/>
</dbReference>
<dbReference type="Pfam" id="PF07883">
    <property type="entry name" value="Cupin_2"/>
    <property type="match status" value="1"/>
</dbReference>
<evidence type="ECO:0000313" key="3">
    <source>
        <dbReference type="Proteomes" id="UP000054978"/>
    </source>
</evidence>
<dbReference type="STRING" id="1777144.AWB83_00454"/>
<dbReference type="RefSeq" id="WP_087042635.1">
    <property type="nucleotide sequence ID" value="NZ_FCOB02000002.1"/>
</dbReference>
<protein>
    <submittedName>
        <fullName evidence="2">Cupin 2 domain-containing protein</fullName>
    </submittedName>
</protein>
<dbReference type="InterPro" id="IPR011051">
    <property type="entry name" value="RmlC_Cupin_sf"/>
</dbReference>
<evidence type="ECO:0000259" key="1">
    <source>
        <dbReference type="Pfam" id="PF07883"/>
    </source>
</evidence>
<accession>A0A157ZD37</accession>
<evidence type="ECO:0000313" key="2">
    <source>
        <dbReference type="EMBL" id="SAK43446.1"/>
    </source>
</evidence>
<gene>
    <name evidence="2" type="ORF">AWB83_00454</name>
</gene>
<dbReference type="Proteomes" id="UP000054978">
    <property type="component" value="Unassembled WGS sequence"/>
</dbReference>
<feature type="domain" description="Cupin type-2" evidence="1">
    <location>
        <begin position="41"/>
        <end position="87"/>
    </location>
</feature>
<organism evidence="2 3">
    <name type="scientific">Caballeronia ptereochthonis</name>
    <dbReference type="NCBI Taxonomy" id="1777144"/>
    <lineage>
        <taxon>Bacteria</taxon>
        <taxon>Pseudomonadati</taxon>
        <taxon>Pseudomonadota</taxon>
        <taxon>Betaproteobacteria</taxon>
        <taxon>Burkholderiales</taxon>
        <taxon>Burkholderiaceae</taxon>
        <taxon>Caballeronia</taxon>
    </lineage>
</organism>
<dbReference type="AlphaFoldDB" id="A0A157ZD37"/>
<dbReference type="InterPro" id="IPR014710">
    <property type="entry name" value="RmlC-like_jellyroll"/>
</dbReference>
<dbReference type="SUPFAM" id="SSF51182">
    <property type="entry name" value="RmlC-like cupins"/>
    <property type="match status" value="1"/>
</dbReference>